<evidence type="ECO:0000313" key="1">
    <source>
        <dbReference type="EMBL" id="CAH1192032.1"/>
    </source>
</evidence>
<accession>A0ABM9BRB1</accession>
<evidence type="ECO:0000313" key="2">
    <source>
        <dbReference type="Proteomes" id="UP000838324"/>
    </source>
</evidence>
<sequence>MTESQDNMPIKFYIPVAEVFYSFPIHFLRIASLTPYDKSLSRILNALKENQVTTLEMAIDTTVNHLRSSRNIGEKGILVLINLLENISQKPELVIHTDHLDPVLRNELEQFKQIPSIKKQLIEMGIV</sequence>
<organism evidence="1 2">
    <name type="scientific">Paenibacillus auburnensis</name>
    <dbReference type="NCBI Taxonomy" id="2905649"/>
    <lineage>
        <taxon>Bacteria</taxon>
        <taxon>Bacillati</taxon>
        <taxon>Bacillota</taxon>
        <taxon>Bacilli</taxon>
        <taxon>Bacillales</taxon>
        <taxon>Paenibacillaceae</taxon>
        <taxon>Paenibacillus</taxon>
    </lineage>
</organism>
<dbReference type="EMBL" id="CAKMMG010000001">
    <property type="protein sequence ID" value="CAH1192032.1"/>
    <property type="molecule type" value="Genomic_DNA"/>
</dbReference>
<gene>
    <name evidence="1" type="ORF">PAECIP111892_00827</name>
</gene>
<dbReference type="Proteomes" id="UP000838324">
    <property type="component" value="Unassembled WGS sequence"/>
</dbReference>
<proteinExistence type="predicted"/>
<dbReference type="RefSeq" id="WP_236330033.1">
    <property type="nucleotide sequence ID" value="NZ_CAKMMG010000001.1"/>
</dbReference>
<evidence type="ECO:0008006" key="3">
    <source>
        <dbReference type="Google" id="ProtNLM"/>
    </source>
</evidence>
<reference evidence="1" key="1">
    <citation type="submission" date="2022-01" db="EMBL/GenBank/DDBJ databases">
        <authorList>
            <person name="Criscuolo A."/>
        </authorList>
    </citation>
    <scope>NUCLEOTIDE SEQUENCE</scope>
    <source>
        <strain evidence="1">CIP111892</strain>
    </source>
</reference>
<keyword evidence="2" id="KW-1185">Reference proteome</keyword>
<protein>
    <recommendedName>
        <fullName evidence="3">RNA polymerase alpha subunit C-terminal domain-containing protein</fullName>
    </recommendedName>
</protein>
<comment type="caution">
    <text evidence="1">The sequence shown here is derived from an EMBL/GenBank/DDBJ whole genome shotgun (WGS) entry which is preliminary data.</text>
</comment>
<name>A0ABM9BRB1_9BACL</name>